<dbReference type="Pfam" id="PF22833">
    <property type="entry name" value="C5orf34_2nd"/>
    <property type="match status" value="1"/>
</dbReference>
<dbReference type="EMBL" id="AKHW03004724">
    <property type="protein sequence ID" value="KYO29062.1"/>
    <property type="molecule type" value="Genomic_DNA"/>
</dbReference>
<dbReference type="Pfam" id="PF22834">
    <property type="entry name" value="Polo_box_4"/>
    <property type="match status" value="1"/>
</dbReference>
<evidence type="ECO:0000259" key="3">
    <source>
        <dbReference type="Pfam" id="PF22833"/>
    </source>
</evidence>
<dbReference type="Pfam" id="PF15025">
    <property type="entry name" value="C5orf34-like_N"/>
    <property type="match status" value="1"/>
</dbReference>
<dbReference type="Proteomes" id="UP000050525">
    <property type="component" value="Unassembled WGS sequence"/>
</dbReference>
<dbReference type="InterPro" id="IPR027830">
    <property type="entry name" value="C5orf34-like_N"/>
</dbReference>
<evidence type="ECO:0000259" key="4">
    <source>
        <dbReference type="Pfam" id="PF22834"/>
    </source>
</evidence>
<reference evidence="5 6" key="1">
    <citation type="journal article" date="2012" name="Genome Biol.">
        <title>Sequencing three crocodilian genomes to illuminate the evolution of archosaurs and amniotes.</title>
        <authorList>
            <person name="St John J.A."/>
            <person name="Braun E.L."/>
            <person name="Isberg S.R."/>
            <person name="Miles L.G."/>
            <person name="Chong A.Y."/>
            <person name="Gongora J."/>
            <person name="Dalzell P."/>
            <person name="Moran C."/>
            <person name="Bed'hom B."/>
            <person name="Abzhanov A."/>
            <person name="Burgess S.C."/>
            <person name="Cooksey A.M."/>
            <person name="Castoe T.A."/>
            <person name="Crawford N.G."/>
            <person name="Densmore L.D."/>
            <person name="Drew J.C."/>
            <person name="Edwards S.V."/>
            <person name="Faircloth B.C."/>
            <person name="Fujita M.K."/>
            <person name="Greenwold M.J."/>
            <person name="Hoffmann F.G."/>
            <person name="Howard J.M."/>
            <person name="Iguchi T."/>
            <person name="Janes D.E."/>
            <person name="Khan S.Y."/>
            <person name="Kohno S."/>
            <person name="de Koning A.J."/>
            <person name="Lance S.L."/>
            <person name="McCarthy F.M."/>
            <person name="McCormack J.E."/>
            <person name="Merchant M.E."/>
            <person name="Peterson D.G."/>
            <person name="Pollock D.D."/>
            <person name="Pourmand N."/>
            <person name="Raney B.J."/>
            <person name="Roessler K.A."/>
            <person name="Sanford J.R."/>
            <person name="Sawyer R.H."/>
            <person name="Schmidt C.J."/>
            <person name="Triplett E.W."/>
            <person name="Tuberville T.D."/>
            <person name="Venegas-Anaya M."/>
            <person name="Howard J.T."/>
            <person name="Jarvis E.D."/>
            <person name="Guillette L.J.Jr."/>
            <person name="Glenn T.C."/>
            <person name="Green R.E."/>
            <person name="Ray D.A."/>
        </authorList>
    </citation>
    <scope>NUCLEOTIDE SEQUENCE [LARGE SCALE GENOMIC DNA]</scope>
    <source>
        <strain evidence="5">KSC_2009_1</strain>
    </source>
</reference>
<dbReference type="InterPro" id="IPR053901">
    <property type="entry name" value="C5orf34-like"/>
</dbReference>
<evidence type="ECO:0008006" key="7">
    <source>
        <dbReference type="Google" id="ProtNLM"/>
    </source>
</evidence>
<dbReference type="InterPro" id="IPR053899">
    <property type="entry name" value="C5orf34-like_2nd"/>
</dbReference>
<evidence type="ECO:0000313" key="6">
    <source>
        <dbReference type="Proteomes" id="UP000050525"/>
    </source>
</evidence>
<feature type="domain" description="C5orf34-like N-terminal" evidence="2">
    <location>
        <begin position="6"/>
        <end position="74"/>
    </location>
</feature>
<dbReference type="Pfam" id="PF15016">
    <property type="entry name" value="C5orf34_C"/>
    <property type="match status" value="1"/>
</dbReference>
<dbReference type="InterPro" id="IPR053900">
    <property type="entry name" value="C5orf34-like_dom"/>
</dbReference>
<gene>
    <name evidence="5" type="ORF">Y1Q_0009869</name>
</gene>
<organism evidence="5 6">
    <name type="scientific">Alligator mississippiensis</name>
    <name type="common">American alligator</name>
    <dbReference type="NCBI Taxonomy" id="8496"/>
    <lineage>
        <taxon>Eukaryota</taxon>
        <taxon>Metazoa</taxon>
        <taxon>Chordata</taxon>
        <taxon>Craniata</taxon>
        <taxon>Vertebrata</taxon>
        <taxon>Euteleostomi</taxon>
        <taxon>Archelosauria</taxon>
        <taxon>Archosauria</taxon>
        <taxon>Crocodylia</taxon>
        <taxon>Alligatoridae</taxon>
        <taxon>Alligatorinae</taxon>
        <taxon>Alligator</taxon>
    </lineage>
</organism>
<protein>
    <recommendedName>
        <fullName evidence="7">DUF4524 domain-containing protein</fullName>
    </recommendedName>
</protein>
<evidence type="ECO:0000259" key="1">
    <source>
        <dbReference type="Pfam" id="PF15016"/>
    </source>
</evidence>
<feature type="domain" description="C5orf34-like second" evidence="3">
    <location>
        <begin position="118"/>
        <end position="242"/>
    </location>
</feature>
<evidence type="ECO:0000259" key="2">
    <source>
        <dbReference type="Pfam" id="PF15025"/>
    </source>
</evidence>
<evidence type="ECO:0000313" key="5">
    <source>
        <dbReference type="EMBL" id="KYO29062.1"/>
    </source>
</evidence>
<name>A0A151MX34_ALLMI</name>
<sequence>MAVAAVLRADGAVEAHYADGARLLLSPCGAEYVLERPPPACAHPLQPPDRLRRRSPFALSACREQLLQALDFRNRYSARPYLPSHILPPERKWVLLTDVLEVRWPSPNSLDAVICLDNGSVKISSLDGHAHLYMSELQEDFTVEFLCKASQKPAKSSLFSEKNSKKDQQEMLEQLRLENKKDECSIVNKSRKPAQSKNYLNQTEGDEANLSLTSCSSDYVWVTQHWSVFSYPEEWKYPLSLALTFYRLRADSLPSKMHEQDKYSQNKTVESELLKESENGKAISHLPEALPLSCTAPHLHRWIFCDFFLQKGKNTEPCSYPQLINIVWCQGILYRFIQDSTDIIEIYPGDGSVFKSQGTLLGNYFTHYSVQKGSRQREEKMYSVSSLPPDVPGSPYSINSIITQATRILQYCYKTKLSLIHNYNSCCWNMIRKTEGWETLPVLLDEAVIPNVGRLVAYSDNKVHAVFCDGMTLTMMWDFNFCYGKTQPNKKTQDVSSHFSLLKMNQESTTGLCKLTTRDGTQHLIQINSPGIYERYIRTAVAWCKSVNGERGTPTCAPSPITEENWSVAAELEKIQRFNFLLENSRVPSKTSAVKRDLPCITDRLPENISLPEEIGPRQVVCGLTYIDWNLTGLSSSRCRCSKLWSGGQTFYWI</sequence>
<dbReference type="InterPro" id="IPR027865">
    <property type="entry name" value="C5orf34-like_C"/>
</dbReference>
<comment type="caution">
    <text evidence="5">The sequence shown here is derived from an EMBL/GenBank/DDBJ whole genome shotgun (WGS) entry which is preliminary data.</text>
</comment>
<feature type="domain" description="C5orf34-like" evidence="4">
    <location>
        <begin position="324"/>
        <end position="409"/>
    </location>
</feature>
<keyword evidence="6" id="KW-1185">Reference proteome</keyword>
<feature type="domain" description="C5orf34-like C-terminal" evidence="1">
    <location>
        <begin position="440"/>
        <end position="545"/>
    </location>
</feature>
<dbReference type="STRING" id="8496.A0A151MX34"/>
<proteinExistence type="predicted"/>
<dbReference type="AlphaFoldDB" id="A0A151MX34"/>
<dbReference type="PANTHER" id="PTHR34531">
    <property type="entry name" value="ZGC:153352"/>
    <property type="match status" value="1"/>
</dbReference>
<dbReference type="PANTHER" id="PTHR34531:SF1">
    <property type="entry name" value="CHROMOSOME 5 OPEN READING FRAME 34"/>
    <property type="match status" value="1"/>
</dbReference>
<accession>A0A151MX34</accession>